<accession>A0A9Q1EX12</accession>
<dbReference type="AlphaFoldDB" id="A0A9Q1EX12"/>
<evidence type="ECO:0008006" key="4">
    <source>
        <dbReference type="Google" id="ProtNLM"/>
    </source>
</evidence>
<dbReference type="CDD" id="cd09275">
    <property type="entry name" value="RNase_HI_RT_DIRS1"/>
    <property type="match status" value="1"/>
</dbReference>
<dbReference type="PANTHER" id="PTHR33050">
    <property type="entry name" value="REVERSE TRANSCRIPTASE DOMAIN-CONTAINING PROTEIN"/>
    <property type="match status" value="1"/>
</dbReference>
<dbReference type="PANTHER" id="PTHR33050:SF7">
    <property type="entry name" value="RIBONUCLEASE H"/>
    <property type="match status" value="1"/>
</dbReference>
<dbReference type="EMBL" id="JAINUF010000011">
    <property type="protein sequence ID" value="KAJ8346666.1"/>
    <property type="molecule type" value="Genomic_DNA"/>
</dbReference>
<evidence type="ECO:0000313" key="3">
    <source>
        <dbReference type="Proteomes" id="UP001152622"/>
    </source>
</evidence>
<name>A0A9Q1EX12_SYNKA</name>
<feature type="region of interest" description="Disordered" evidence="1">
    <location>
        <begin position="64"/>
        <end position="91"/>
    </location>
</feature>
<organism evidence="2 3">
    <name type="scientific">Synaphobranchus kaupii</name>
    <name type="common">Kaup's arrowtooth eel</name>
    <dbReference type="NCBI Taxonomy" id="118154"/>
    <lineage>
        <taxon>Eukaryota</taxon>
        <taxon>Metazoa</taxon>
        <taxon>Chordata</taxon>
        <taxon>Craniata</taxon>
        <taxon>Vertebrata</taxon>
        <taxon>Euteleostomi</taxon>
        <taxon>Actinopterygii</taxon>
        <taxon>Neopterygii</taxon>
        <taxon>Teleostei</taxon>
        <taxon>Anguilliformes</taxon>
        <taxon>Synaphobranchidae</taxon>
        <taxon>Synaphobranchus</taxon>
    </lineage>
</organism>
<protein>
    <recommendedName>
        <fullName evidence="4">Reverse transcriptase RNase H-like domain-containing protein</fullName>
    </recommendedName>
</protein>
<dbReference type="InterPro" id="IPR052055">
    <property type="entry name" value="Hepadnavirus_pol/RT"/>
</dbReference>
<evidence type="ECO:0000256" key="1">
    <source>
        <dbReference type="SAM" id="MobiDB-lite"/>
    </source>
</evidence>
<sequence length="300" mass="33287">MALSKPVPLDPSEELRSLALIAARDTHSLCVMCLGLKHAQEAIDSQESCSHCLALPKKLRRRRQRVAATHGNDLGPEDFDKKDNSTTASRPLQDLSSLSWADRSDLDMSVFPLSGLHSTGSVSTGYGLESTVAHMPQTARADGLSLAGFTTGVTENEGLYEVGFITSPQPVRDLHRRLTVRHECTAALRHWENTDFFTQGTPLGVLMRKVVTTDASLSGWGATEEGRVVNGMWPIQLRSAHINYLELLTIIWIALRYFLPRLRRRHVLVRCDNVTAVAYVNRQGGMHSLHLHSLAHRLLV</sequence>
<dbReference type="OrthoDB" id="7756796at2759"/>
<keyword evidence="3" id="KW-1185">Reference proteome</keyword>
<comment type="caution">
    <text evidence="2">The sequence shown here is derived from an EMBL/GenBank/DDBJ whole genome shotgun (WGS) entry which is preliminary data.</text>
</comment>
<reference evidence="2" key="1">
    <citation type="journal article" date="2023" name="Science">
        <title>Genome structures resolve the early diversification of teleost fishes.</title>
        <authorList>
            <person name="Parey E."/>
            <person name="Louis A."/>
            <person name="Montfort J."/>
            <person name="Bouchez O."/>
            <person name="Roques C."/>
            <person name="Iampietro C."/>
            <person name="Lluch J."/>
            <person name="Castinel A."/>
            <person name="Donnadieu C."/>
            <person name="Desvignes T."/>
            <person name="Floi Bucao C."/>
            <person name="Jouanno E."/>
            <person name="Wen M."/>
            <person name="Mejri S."/>
            <person name="Dirks R."/>
            <person name="Jansen H."/>
            <person name="Henkel C."/>
            <person name="Chen W.J."/>
            <person name="Zahm M."/>
            <person name="Cabau C."/>
            <person name="Klopp C."/>
            <person name="Thompson A.W."/>
            <person name="Robinson-Rechavi M."/>
            <person name="Braasch I."/>
            <person name="Lecointre G."/>
            <person name="Bobe J."/>
            <person name="Postlethwait J.H."/>
            <person name="Berthelot C."/>
            <person name="Roest Crollius H."/>
            <person name="Guiguen Y."/>
        </authorList>
    </citation>
    <scope>NUCLEOTIDE SEQUENCE</scope>
    <source>
        <strain evidence="2">WJC10195</strain>
    </source>
</reference>
<dbReference type="Proteomes" id="UP001152622">
    <property type="component" value="Chromosome 11"/>
</dbReference>
<evidence type="ECO:0000313" key="2">
    <source>
        <dbReference type="EMBL" id="KAJ8346666.1"/>
    </source>
</evidence>
<gene>
    <name evidence="2" type="ORF">SKAU_G00280670</name>
</gene>
<proteinExistence type="predicted"/>